<dbReference type="Gene3D" id="3.90.1140.10">
    <property type="entry name" value="Cyclic phosphodiesterase"/>
    <property type="match status" value="1"/>
</dbReference>
<dbReference type="Proteomes" id="UP000249239">
    <property type="component" value="Unassembled WGS sequence"/>
</dbReference>
<organism evidence="1 2">
    <name type="scientific">Breznakibacter xylanolyticus</name>
    <dbReference type="NCBI Taxonomy" id="990"/>
    <lineage>
        <taxon>Bacteria</taxon>
        <taxon>Pseudomonadati</taxon>
        <taxon>Bacteroidota</taxon>
        <taxon>Bacteroidia</taxon>
        <taxon>Marinilabiliales</taxon>
        <taxon>Marinilabiliaceae</taxon>
        <taxon>Breznakibacter</taxon>
    </lineage>
</organism>
<evidence type="ECO:0000313" key="2">
    <source>
        <dbReference type="Proteomes" id="UP000249239"/>
    </source>
</evidence>
<dbReference type="OrthoDB" id="2326088at2"/>
<name>A0A2W7N060_9BACT</name>
<dbReference type="InterPro" id="IPR009097">
    <property type="entry name" value="Cyclic_Pdiesterase"/>
</dbReference>
<dbReference type="SUPFAM" id="SSF55144">
    <property type="entry name" value="LigT-like"/>
    <property type="match status" value="1"/>
</dbReference>
<evidence type="ECO:0000313" key="1">
    <source>
        <dbReference type="EMBL" id="PZX11817.1"/>
    </source>
</evidence>
<dbReference type="EMBL" id="QKZK01000036">
    <property type="protein sequence ID" value="PZX11817.1"/>
    <property type="molecule type" value="Genomic_DNA"/>
</dbReference>
<reference evidence="1 2" key="1">
    <citation type="submission" date="2018-06" db="EMBL/GenBank/DDBJ databases">
        <title>Genomic Encyclopedia of Archaeal and Bacterial Type Strains, Phase II (KMG-II): from individual species to whole genera.</title>
        <authorList>
            <person name="Goeker M."/>
        </authorList>
    </citation>
    <scope>NUCLEOTIDE SEQUENCE [LARGE SCALE GENOMIC DNA]</scope>
    <source>
        <strain evidence="1 2">DSM 6779</strain>
    </source>
</reference>
<proteinExistence type="predicted"/>
<dbReference type="AlphaFoldDB" id="A0A2W7N060"/>
<sequence length="259" mass="30092">MPSITVTWLTIPPPQKPVLINSEQMDLHQHYQQLYQNSLQHINNNGNDIDTLMNAPDDLRRGITLVVRPDAAILQNIQHMTDGLKALDPHQYYHPADDLHVTVMSIITCYSGFDLSMIHLPDYVSMIESCLLPSPDICIRFKGITLSPSCILVQGFMENDTLTDIRQRLRTRFKRSSLQQTIDQRYTIQTAHSTIVRFRQPLANQSKILAYLEQYREHDFGCLHTRDISLLYNDWYHKQEIVQTLHRFRIPTPTANARQ</sequence>
<accession>A0A2W7N060</accession>
<keyword evidence="2" id="KW-1185">Reference proteome</keyword>
<protein>
    <recommendedName>
        <fullName evidence="3">2'-5' RNA ligase</fullName>
    </recommendedName>
</protein>
<comment type="caution">
    <text evidence="1">The sequence shown here is derived from an EMBL/GenBank/DDBJ whole genome shotgun (WGS) entry which is preliminary data.</text>
</comment>
<gene>
    <name evidence="1" type="ORF">LX69_03050</name>
</gene>
<evidence type="ECO:0008006" key="3">
    <source>
        <dbReference type="Google" id="ProtNLM"/>
    </source>
</evidence>